<dbReference type="FunFam" id="2.60.260.20:FF:000009">
    <property type="entry name" value="Putative Mitochondrial DnaJ chaperone"/>
    <property type="match status" value="1"/>
</dbReference>
<feature type="domain" description="J" evidence="7">
    <location>
        <begin position="5"/>
        <end position="70"/>
    </location>
</feature>
<dbReference type="InterPro" id="IPR018253">
    <property type="entry name" value="DnaJ_domain_CS"/>
</dbReference>
<dbReference type="PROSITE" id="PS00636">
    <property type="entry name" value="DNAJ_1"/>
    <property type="match status" value="1"/>
</dbReference>
<dbReference type="PANTHER" id="PTHR43096:SF48">
    <property type="entry name" value="CHAPERONE PROTEIN DNAJ"/>
    <property type="match status" value="1"/>
</dbReference>
<dbReference type="GO" id="GO:0008270">
    <property type="term" value="F:zinc ion binding"/>
    <property type="evidence" value="ECO:0007669"/>
    <property type="project" value="UniProtKB-KW"/>
</dbReference>
<dbReference type="GO" id="GO:0006260">
    <property type="term" value="P:DNA replication"/>
    <property type="evidence" value="ECO:0007669"/>
    <property type="project" value="UniProtKB-KW"/>
</dbReference>
<comment type="similarity">
    <text evidence="6">Belongs to the DnaJ family.</text>
</comment>
<dbReference type="AlphaFoldDB" id="A0A150WX11"/>
<dbReference type="SUPFAM" id="SSF49493">
    <property type="entry name" value="HSP40/DnaJ peptide-binding domain"/>
    <property type="match status" value="2"/>
</dbReference>
<accession>A0A150WX11</accession>
<evidence type="ECO:0000313" key="9">
    <source>
        <dbReference type="Proteomes" id="UP000075391"/>
    </source>
</evidence>
<dbReference type="SMART" id="SM00271">
    <property type="entry name" value="DnaJ"/>
    <property type="match status" value="1"/>
</dbReference>
<dbReference type="Proteomes" id="UP000075391">
    <property type="component" value="Unassembled WGS sequence"/>
</dbReference>
<keyword evidence="6" id="KW-0346">Stress response</keyword>
<dbReference type="Pfam" id="PF00226">
    <property type="entry name" value="DnaJ"/>
    <property type="match status" value="1"/>
</dbReference>
<keyword evidence="2 6" id="KW-0677">Repeat</keyword>
<dbReference type="Gene3D" id="1.10.287.110">
    <property type="entry name" value="DnaJ domain"/>
    <property type="match status" value="1"/>
</dbReference>
<keyword evidence="3" id="KW-0863">Zinc-finger</keyword>
<dbReference type="InterPro" id="IPR008971">
    <property type="entry name" value="HSP40/DnaJ_pept-bd"/>
</dbReference>
<evidence type="ECO:0000256" key="1">
    <source>
        <dbReference type="ARBA" id="ARBA00022723"/>
    </source>
</evidence>
<dbReference type="CDD" id="cd10747">
    <property type="entry name" value="DnaJ_C"/>
    <property type="match status" value="1"/>
</dbReference>
<comment type="caution">
    <text evidence="8">The sequence shown here is derived from an EMBL/GenBank/DDBJ whole genome shotgun (WGS) entry which is preliminary data.</text>
</comment>
<dbReference type="FunFam" id="2.60.260.20:FF:000005">
    <property type="entry name" value="Chaperone protein dnaJ 1, mitochondrial"/>
    <property type="match status" value="1"/>
</dbReference>
<evidence type="ECO:0000256" key="3">
    <source>
        <dbReference type="ARBA" id="ARBA00022771"/>
    </source>
</evidence>
<evidence type="ECO:0000259" key="7">
    <source>
        <dbReference type="PROSITE" id="PS50076"/>
    </source>
</evidence>
<dbReference type="HAMAP" id="MF_01152">
    <property type="entry name" value="DnaJ"/>
    <property type="match status" value="1"/>
</dbReference>
<dbReference type="EMBL" id="LUKF01000001">
    <property type="protein sequence ID" value="KYG70832.1"/>
    <property type="molecule type" value="Genomic_DNA"/>
</dbReference>
<dbReference type="GO" id="GO:0051082">
    <property type="term" value="F:unfolded protein binding"/>
    <property type="evidence" value="ECO:0007669"/>
    <property type="project" value="UniProtKB-UniRule"/>
</dbReference>
<evidence type="ECO:0000256" key="5">
    <source>
        <dbReference type="ARBA" id="ARBA00023186"/>
    </source>
</evidence>
<dbReference type="Gene3D" id="2.60.260.20">
    <property type="entry name" value="Urease metallochaperone UreE, N-terminal domain"/>
    <property type="match status" value="2"/>
</dbReference>
<dbReference type="GO" id="GO:0005524">
    <property type="term" value="F:ATP binding"/>
    <property type="evidence" value="ECO:0007669"/>
    <property type="project" value="InterPro"/>
</dbReference>
<comment type="function">
    <text evidence="6">Participates actively in the response to hyperosmotic and heat shock by preventing the aggregation of stress-denatured proteins and by disaggregating proteins, also in an autonomous, DnaK-independent fashion. Unfolded proteins bind initially to DnaJ; upon interaction with the DnaJ-bound protein, DnaK hydrolyzes its bound ATP, resulting in the formation of a stable complex. GrpE releases ADP from DnaK; ATP binding to DnaK triggers the release of the substrate protein, thus completing the reaction cycle. Several rounds of ATP-dependent interactions between DnaJ, DnaK and GrpE are required for fully efficient folding. Also involved, together with DnaK and GrpE, in the DNA replication of plasmids through activation of initiation proteins.</text>
</comment>
<dbReference type="PRINTS" id="PR00625">
    <property type="entry name" value="JDOMAIN"/>
</dbReference>
<dbReference type="InterPro" id="IPR012724">
    <property type="entry name" value="DnaJ"/>
</dbReference>
<comment type="domain">
    <text evidence="6">The J domain is necessary and sufficient to stimulate DnaK ATPase activity. Zinc center 1 plays an important role in the autonomous, DnaK-independent chaperone activity of DnaJ. Zinc center 2 is essential for interaction with DnaK and for DnaJ activity.</text>
</comment>
<gene>
    <name evidence="6" type="primary">dnaJ</name>
    <name evidence="8" type="ORF">AZI85_02560</name>
</gene>
<reference evidence="8 9" key="1">
    <citation type="submission" date="2016-03" db="EMBL/GenBank/DDBJ databases">
        <authorList>
            <person name="Ploux O."/>
        </authorList>
    </citation>
    <scope>NUCLEOTIDE SEQUENCE [LARGE SCALE GENOMIC DNA]</scope>
    <source>
        <strain evidence="8 9">BER2</strain>
    </source>
</reference>
<comment type="subunit">
    <text evidence="6">Homodimer.</text>
</comment>
<dbReference type="PROSITE" id="PS50076">
    <property type="entry name" value="DNAJ_2"/>
    <property type="match status" value="1"/>
</dbReference>
<sequence length="336" mass="35947">MSKKDLYSTLGVSRSASADEIKKAYRKLAMQYHPDKNPGDKKAEEKFKEISQAYDVLSDTKKREMYDQFGHAGAQGFGGAGPGGFGGGAGAGGFGGFGGFGNQGGQQTGGDPFQDIFGDVFGEIFGNARGGTNTRGRRQQAKGTDLRYTLNISFEDSALGAEKVISFVRQKGGKEETAKLSVNVPAGVKEGQRLKLAGEGDSPAGASAGDLYVIINIQEHPLFKRNENDVILDLPIVYTDAILGTNIEVPTLTGKAMIRIPPGTHSGQTFRLKGKGFPKLGGFGSGDMLVKVLVDTPHHISSRQKELIEELAKSTESSPLVKAFQEKVSQIMRNRK</sequence>
<dbReference type="Pfam" id="PF01556">
    <property type="entry name" value="DnaJ_C"/>
    <property type="match status" value="1"/>
</dbReference>
<organism evidence="8 9">
    <name type="scientific">Bdellovibrio bacteriovorus</name>
    <dbReference type="NCBI Taxonomy" id="959"/>
    <lineage>
        <taxon>Bacteria</taxon>
        <taxon>Pseudomonadati</taxon>
        <taxon>Bdellovibrionota</taxon>
        <taxon>Bdellovibrionia</taxon>
        <taxon>Bdellovibrionales</taxon>
        <taxon>Pseudobdellovibrionaceae</taxon>
        <taxon>Bdellovibrio</taxon>
    </lineage>
</organism>
<evidence type="ECO:0000256" key="6">
    <source>
        <dbReference type="HAMAP-Rule" id="MF_01152"/>
    </source>
</evidence>
<name>A0A150WX11_BDEBC</name>
<dbReference type="OrthoDB" id="5289347at2"/>
<dbReference type="PANTHER" id="PTHR43096">
    <property type="entry name" value="DNAJ HOMOLOG 1, MITOCHONDRIAL-RELATED"/>
    <property type="match status" value="1"/>
</dbReference>
<proteinExistence type="inferred from homology"/>
<keyword evidence="4" id="KW-0862">Zinc</keyword>
<dbReference type="InterPro" id="IPR002939">
    <property type="entry name" value="DnaJ_C"/>
</dbReference>
<dbReference type="InterPro" id="IPR001623">
    <property type="entry name" value="DnaJ_domain"/>
</dbReference>
<dbReference type="GO" id="GO:0005737">
    <property type="term" value="C:cytoplasm"/>
    <property type="evidence" value="ECO:0007669"/>
    <property type="project" value="UniProtKB-SubCell"/>
</dbReference>
<keyword evidence="1" id="KW-0479">Metal-binding</keyword>
<dbReference type="GO" id="GO:0042026">
    <property type="term" value="P:protein refolding"/>
    <property type="evidence" value="ECO:0007669"/>
    <property type="project" value="TreeGrafter"/>
</dbReference>
<dbReference type="InterPro" id="IPR036869">
    <property type="entry name" value="J_dom_sf"/>
</dbReference>
<keyword evidence="6" id="KW-0963">Cytoplasm</keyword>
<dbReference type="SUPFAM" id="SSF46565">
    <property type="entry name" value="Chaperone J-domain"/>
    <property type="match status" value="1"/>
</dbReference>
<dbReference type="RefSeq" id="WP_063242584.1">
    <property type="nucleotide sequence ID" value="NZ_CP168967.1"/>
</dbReference>
<comment type="subcellular location">
    <subcellularLocation>
        <location evidence="6">Cytoplasm</location>
    </subcellularLocation>
</comment>
<dbReference type="GO" id="GO:0009408">
    <property type="term" value="P:response to heat"/>
    <property type="evidence" value="ECO:0007669"/>
    <property type="project" value="InterPro"/>
</dbReference>
<keyword evidence="5 6" id="KW-0143">Chaperone</keyword>
<evidence type="ECO:0000256" key="2">
    <source>
        <dbReference type="ARBA" id="ARBA00022737"/>
    </source>
</evidence>
<evidence type="ECO:0000256" key="4">
    <source>
        <dbReference type="ARBA" id="ARBA00022833"/>
    </source>
</evidence>
<dbReference type="CDD" id="cd06257">
    <property type="entry name" value="DnaJ"/>
    <property type="match status" value="1"/>
</dbReference>
<protein>
    <recommendedName>
        <fullName evidence="6">Chaperone protein DnaJ</fullName>
    </recommendedName>
</protein>
<evidence type="ECO:0000313" key="8">
    <source>
        <dbReference type="EMBL" id="KYG70832.1"/>
    </source>
</evidence>
<comment type="caution">
    <text evidence="6">Lacks conserved residue(s) required for the propagation of feature annotation.</text>
</comment>
<keyword evidence="6" id="KW-0235">DNA replication</keyword>